<dbReference type="SUPFAM" id="SSF52218">
    <property type="entry name" value="Flavoproteins"/>
    <property type="match status" value="1"/>
</dbReference>
<dbReference type="EMBL" id="JAEDAK010000005">
    <property type="protein sequence ID" value="MBH9577060.1"/>
    <property type="molecule type" value="Genomic_DNA"/>
</dbReference>
<dbReference type="InterPro" id="IPR029039">
    <property type="entry name" value="Flavoprotein-like_sf"/>
</dbReference>
<feature type="compositionally biased region" description="Low complexity" evidence="1">
    <location>
        <begin position="26"/>
        <end position="35"/>
    </location>
</feature>
<sequence length="45" mass="4696">MTKVLVLNSSSWGHGETMAEAVAQGAASVAGGQRRVPQRLAERMG</sequence>
<dbReference type="Gene3D" id="3.40.50.360">
    <property type="match status" value="1"/>
</dbReference>
<evidence type="ECO:0000313" key="3">
    <source>
        <dbReference type="Proteomes" id="UP000613266"/>
    </source>
</evidence>
<protein>
    <submittedName>
        <fullName evidence="2">Uncharacterized protein</fullName>
    </submittedName>
</protein>
<evidence type="ECO:0000256" key="1">
    <source>
        <dbReference type="SAM" id="MobiDB-lite"/>
    </source>
</evidence>
<evidence type="ECO:0000313" key="2">
    <source>
        <dbReference type="EMBL" id="MBH9577060.1"/>
    </source>
</evidence>
<proteinExistence type="predicted"/>
<comment type="caution">
    <text evidence="2">The sequence shown here is derived from an EMBL/GenBank/DDBJ whole genome shotgun (WGS) entry which is preliminary data.</text>
</comment>
<keyword evidence="3" id="KW-1185">Reference proteome</keyword>
<organism evidence="2 3">
    <name type="scientific">Inhella proteolytica</name>
    <dbReference type="NCBI Taxonomy" id="2795029"/>
    <lineage>
        <taxon>Bacteria</taxon>
        <taxon>Pseudomonadati</taxon>
        <taxon>Pseudomonadota</taxon>
        <taxon>Betaproteobacteria</taxon>
        <taxon>Burkholderiales</taxon>
        <taxon>Sphaerotilaceae</taxon>
        <taxon>Inhella</taxon>
    </lineage>
</organism>
<feature type="region of interest" description="Disordered" evidence="1">
    <location>
        <begin position="26"/>
        <end position="45"/>
    </location>
</feature>
<accession>A0A931J2P9</accession>
<dbReference type="AlphaFoldDB" id="A0A931J2P9"/>
<dbReference type="Proteomes" id="UP000613266">
    <property type="component" value="Unassembled WGS sequence"/>
</dbReference>
<gene>
    <name evidence="2" type="ORF">I7X39_09090</name>
</gene>
<reference evidence="2" key="1">
    <citation type="submission" date="2020-12" db="EMBL/GenBank/DDBJ databases">
        <title>The genome sequence of Inhella sp. 1Y17.</title>
        <authorList>
            <person name="Liu Y."/>
        </authorList>
    </citation>
    <scope>NUCLEOTIDE SEQUENCE</scope>
    <source>
        <strain evidence="2">1Y17</strain>
    </source>
</reference>
<name>A0A931J2P9_9BURK</name>